<accession>A0A4Y2LYN6</accession>
<evidence type="ECO:0000256" key="1">
    <source>
        <dbReference type="SAM" id="MobiDB-lite"/>
    </source>
</evidence>
<organism evidence="2 3">
    <name type="scientific">Araneus ventricosus</name>
    <name type="common">Orbweaver spider</name>
    <name type="synonym">Epeira ventricosa</name>
    <dbReference type="NCBI Taxonomy" id="182803"/>
    <lineage>
        <taxon>Eukaryota</taxon>
        <taxon>Metazoa</taxon>
        <taxon>Ecdysozoa</taxon>
        <taxon>Arthropoda</taxon>
        <taxon>Chelicerata</taxon>
        <taxon>Arachnida</taxon>
        <taxon>Araneae</taxon>
        <taxon>Araneomorphae</taxon>
        <taxon>Entelegynae</taxon>
        <taxon>Araneoidea</taxon>
        <taxon>Araneidae</taxon>
        <taxon>Araneus</taxon>
    </lineage>
</organism>
<evidence type="ECO:0000313" key="2">
    <source>
        <dbReference type="EMBL" id="GBN19270.1"/>
    </source>
</evidence>
<comment type="caution">
    <text evidence="2">The sequence shown here is derived from an EMBL/GenBank/DDBJ whole genome shotgun (WGS) entry which is preliminary data.</text>
</comment>
<sequence length="89" mass="9864">MSSPPNSGETNGTTVTLERTPTSSFQRSETPQFLGQDQTMFATGHGPFRIYLKGFSLRMYDCCSWKVLCTSQPDAALQTHFILPSPQTT</sequence>
<feature type="region of interest" description="Disordered" evidence="1">
    <location>
        <begin position="1"/>
        <end position="29"/>
    </location>
</feature>
<gene>
    <name evidence="2" type="ORF">AVEN_235191_1</name>
</gene>
<evidence type="ECO:0000313" key="3">
    <source>
        <dbReference type="Proteomes" id="UP000499080"/>
    </source>
</evidence>
<protein>
    <submittedName>
        <fullName evidence="2">Uncharacterized protein</fullName>
    </submittedName>
</protein>
<dbReference type="EMBL" id="BGPR01006472">
    <property type="protein sequence ID" value="GBN19270.1"/>
    <property type="molecule type" value="Genomic_DNA"/>
</dbReference>
<dbReference type="Proteomes" id="UP000499080">
    <property type="component" value="Unassembled WGS sequence"/>
</dbReference>
<dbReference type="AlphaFoldDB" id="A0A4Y2LYN6"/>
<name>A0A4Y2LYN6_ARAVE</name>
<proteinExistence type="predicted"/>
<keyword evidence="3" id="KW-1185">Reference proteome</keyword>
<reference evidence="2 3" key="1">
    <citation type="journal article" date="2019" name="Sci. Rep.">
        <title>Orb-weaving spider Araneus ventricosus genome elucidates the spidroin gene catalogue.</title>
        <authorList>
            <person name="Kono N."/>
            <person name="Nakamura H."/>
            <person name="Ohtoshi R."/>
            <person name="Moran D.A.P."/>
            <person name="Shinohara A."/>
            <person name="Yoshida Y."/>
            <person name="Fujiwara M."/>
            <person name="Mori M."/>
            <person name="Tomita M."/>
            <person name="Arakawa K."/>
        </authorList>
    </citation>
    <scope>NUCLEOTIDE SEQUENCE [LARGE SCALE GENOMIC DNA]</scope>
</reference>